<keyword evidence="5" id="KW-1185">Reference proteome</keyword>
<dbReference type="SUPFAM" id="SSF47973">
    <property type="entry name" value="Ribosomal protein S7"/>
    <property type="match status" value="1"/>
</dbReference>
<name>A0A822XIG8_NELNU</name>
<evidence type="ECO:0000313" key="4">
    <source>
        <dbReference type="EMBL" id="DAD19782.1"/>
    </source>
</evidence>
<dbReference type="PANTHER" id="PTHR11205">
    <property type="entry name" value="RIBOSOMAL PROTEIN S7"/>
    <property type="match status" value="1"/>
</dbReference>
<accession>A0A822XIG8</accession>
<comment type="caution">
    <text evidence="4">The sequence shown here is derived from an EMBL/GenBank/DDBJ whole genome shotgun (WGS) entry which is preliminary data.</text>
</comment>
<proteinExistence type="inferred from homology"/>
<dbReference type="GO" id="GO:0006412">
    <property type="term" value="P:translation"/>
    <property type="evidence" value="ECO:0007669"/>
    <property type="project" value="InterPro"/>
</dbReference>
<reference evidence="4 5" key="1">
    <citation type="journal article" date="2020" name="Mol. Biol. Evol.">
        <title>Distinct Expression and Methylation Patterns for Genes with Different Fates following a Single Whole-Genome Duplication in Flowering Plants.</title>
        <authorList>
            <person name="Shi T."/>
            <person name="Rahmani R.S."/>
            <person name="Gugger P.F."/>
            <person name="Wang M."/>
            <person name="Li H."/>
            <person name="Zhang Y."/>
            <person name="Li Z."/>
            <person name="Wang Q."/>
            <person name="Van de Peer Y."/>
            <person name="Marchal K."/>
            <person name="Chen J."/>
        </authorList>
    </citation>
    <scope>NUCLEOTIDE SEQUENCE [LARGE SCALE GENOMIC DNA]</scope>
    <source>
        <tissue evidence="4">Leaf</tissue>
    </source>
</reference>
<dbReference type="GO" id="GO:0005840">
    <property type="term" value="C:ribosome"/>
    <property type="evidence" value="ECO:0007669"/>
    <property type="project" value="UniProtKB-KW"/>
</dbReference>
<dbReference type="AlphaFoldDB" id="A0A822XIG8"/>
<evidence type="ECO:0000256" key="3">
    <source>
        <dbReference type="ARBA" id="ARBA00023274"/>
    </source>
</evidence>
<gene>
    <name evidence="4" type="ORF">HUJ06_021245</name>
</gene>
<sequence length="114" mass="13638">MVIITQPKVKLFNRWPFDDVQVGDISLVDYIGVVPSKHATYIPHTTGRYFFKKFRKAQCPIVERLTNFLMVHERSNGMELRQAFKHKLHWLVKEGSSDNYCYNQFYFLNDEYKN</sequence>
<dbReference type="InterPro" id="IPR000235">
    <property type="entry name" value="Ribosomal_uS7"/>
</dbReference>
<keyword evidence="3" id="KW-0687">Ribonucleoprotein</keyword>
<evidence type="ECO:0000256" key="2">
    <source>
        <dbReference type="ARBA" id="ARBA00022980"/>
    </source>
</evidence>
<dbReference type="Gene3D" id="1.10.455.10">
    <property type="entry name" value="Ribosomal protein S7 domain"/>
    <property type="match status" value="1"/>
</dbReference>
<evidence type="ECO:0000256" key="1">
    <source>
        <dbReference type="ARBA" id="ARBA00007151"/>
    </source>
</evidence>
<dbReference type="GO" id="GO:1990904">
    <property type="term" value="C:ribonucleoprotein complex"/>
    <property type="evidence" value="ECO:0007669"/>
    <property type="project" value="UniProtKB-KW"/>
</dbReference>
<evidence type="ECO:0000313" key="5">
    <source>
        <dbReference type="Proteomes" id="UP000607653"/>
    </source>
</evidence>
<comment type="similarity">
    <text evidence="1">Belongs to the universal ribosomal protein uS7 family.</text>
</comment>
<dbReference type="Proteomes" id="UP000607653">
    <property type="component" value="Unassembled WGS sequence"/>
</dbReference>
<protein>
    <submittedName>
        <fullName evidence="4">Uncharacterized protein</fullName>
    </submittedName>
</protein>
<keyword evidence="2" id="KW-0689">Ribosomal protein</keyword>
<dbReference type="InterPro" id="IPR036823">
    <property type="entry name" value="Ribosomal_uS7_dom_sf"/>
</dbReference>
<dbReference type="EMBL" id="DUZY01000001">
    <property type="protein sequence ID" value="DAD19782.1"/>
    <property type="molecule type" value="Genomic_DNA"/>
</dbReference>
<organism evidence="4 5">
    <name type="scientific">Nelumbo nucifera</name>
    <name type="common">Sacred lotus</name>
    <dbReference type="NCBI Taxonomy" id="4432"/>
    <lineage>
        <taxon>Eukaryota</taxon>
        <taxon>Viridiplantae</taxon>
        <taxon>Streptophyta</taxon>
        <taxon>Embryophyta</taxon>
        <taxon>Tracheophyta</taxon>
        <taxon>Spermatophyta</taxon>
        <taxon>Magnoliopsida</taxon>
        <taxon>Proteales</taxon>
        <taxon>Nelumbonaceae</taxon>
        <taxon>Nelumbo</taxon>
    </lineage>
</organism>